<gene>
    <name evidence="6 7" type="primary">gcvPB</name>
    <name evidence="7" type="ORF">CCAX7_44410</name>
</gene>
<dbReference type="GO" id="GO:0005829">
    <property type="term" value="C:cytosol"/>
    <property type="evidence" value="ECO:0007669"/>
    <property type="project" value="TreeGrafter"/>
</dbReference>
<dbReference type="OrthoDB" id="9801272at2"/>
<dbReference type="EC" id="1.4.4.2" evidence="6"/>
<protein>
    <recommendedName>
        <fullName evidence="6">Probable glycine dehydrogenase (decarboxylating) subunit 2</fullName>
        <ecNumber evidence="6">1.4.4.2</ecNumber>
    </recommendedName>
    <alternativeName>
        <fullName evidence="6">Glycine cleavage system P-protein subunit 2</fullName>
    </alternativeName>
    <alternativeName>
        <fullName evidence="6">Glycine decarboxylase subunit 2</fullName>
    </alternativeName>
    <alternativeName>
        <fullName evidence="6">Glycine dehydrogenase (aminomethyl-transferring) subunit 2</fullName>
    </alternativeName>
</protein>
<dbReference type="Gene3D" id="6.20.440.10">
    <property type="match status" value="1"/>
</dbReference>
<comment type="subunit">
    <text evidence="6">The glycine cleavage system is composed of four proteins: P, T, L and H. In this organism, the P 'protein' is a heterodimer of two subunits.</text>
</comment>
<dbReference type="PANTHER" id="PTHR11773">
    <property type="entry name" value="GLYCINE DEHYDROGENASE, DECARBOXYLATING"/>
    <property type="match status" value="1"/>
</dbReference>
<comment type="catalytic activity">
    <reaction evidence="5 6">
        <text>N(6)-[(R)-lipoyl]-L-lysyl-[glycine-cleavage complex H protein] + glycine + H(+) = N(6)-[(R)-S(8)-aminomethyldihydrolipoyl]-L-lysyl-[glycine-cleavage complex H protein] + CO2</text>
        <dbReference type="Rhea" id="RHEA:24304"/>
        <dbReference type="Rhea" id="RHEA-COMP:10494"/>
        <dbReference type="Rhea" id="RHEA-COMP:10495"/>
        <dbReference type="ChEBI" id="CHEBI:15378"/>
        <dbReference type="ChEBI" id="CHEBI:16526"/>
        <dbReference type="ChEBI" id="CHEBI:57305"/>
        <dbReference type="ChEBI" id="CHEBI:83099"/>
        <dbReference type="ChEBI" id="CHEBI:83143"/>
        <dbReference type="EC" id="1.4.4.2"/>
    </reaction>
</comment>
<dbReference type="InterPro" id="IPR015421">
    <property type="entry name" value="PyrdxlP-dep_Trfase_major"/>
</dbReference>
<dbReference type="SUPFAM" id="SSF53383">
    <property type="entry name" value="PLP-dependent transferases"/>
    <property type="match status" value="1"/>
</dbReference>
<dbReference type="InterPro" id="IPR049316">
    <property type="entry name" value="GDC-P_C"/>
</dbReference>
<dbReference type="GO" id="GO:0016594">
    <property type="term" value="F:glycine binding"/>
    <property type="evidence" value="ECO:0007669"/>
    <property type="project" value="TreeGrafter"/>
</dbReference>
<sequence length="493" mass="54309">MQDPSLTHERLLFEISQPGRLGVELPECDVPVMSLESLIPSAQIRKDLPLPELSEPEVIRHFTHLSQKNYSVDSGFYPLGSCTMKYNPKVNEEAARHPGFARLHPYLPDAQTQGALEVLYDMQNIITEIAGMDATSLQPAAGAHGELLGLMLIKAYHEDHGQGQRDTIIVPEAAHGTNPASAARCGYKTLTVKSDARGRVDLAHLKSELSDKIAGLMLTNPNTLGLFEDDIAEICDLIHGCGGLVYCDGANMNALVGRARPGDMGFDVMHFNLHKTFSSPHGGGGPGSGPVAVKAILEPYLPTPQVVKTENGFVLEHNIPKTVGKIHGFYGSFLCILRSYLFILYYGKERLKDVADNAVLNANYIRTELKDHFDVAFDEICMHEVIFSAKRQQREHGVRALDVAKRLMDFGYHPPTIYFPLIVPEALMIEPTETESRQTLDSFIDAMKQIAEDIVSDPEIVKSAPHFTPVRKLDEALAARQPCVCWSPPPVAV</sequence>
<organism evidence="7 8">
    <name type="scientific">Capsulimonas corticalis</name>
    <dbReference type="NCBI Taxonomy" id="2219043"/>
    <lineage>
        <taxon>Bacteria</taxon>
        <taxon>Bacillati</taxon>
        <taxon>Armatimonadota</taxon>
        <taxon>Armatimonadia</taxon>
        <taxon>Capsulimonadales</taxon>
        <taxon>Capsulimonadaceae</taxon>
        <taxon>Capsulimonas</taxon>
    </lineage>
</organism>
<dbReference type="HAMAP" id="MF_00713">
    <property type="entry name" value="GcvPB"/>
    <property type="match status" value="1"/>
</dbReference>
<comment type="similarity">
    <text evidence="6">Belongs to the GcvP family. C-terminal subunit subfamily.</text>
</comment>
<dbReference type="NCBIfam" id="NF003346">
    <property type="entry name" value="PRK04366.1"/>
    <property type="match status" value="1"/>
</dbReference>
<evidence type="ECO:0000256" key="5">
    <source>
        <dbReference type="ARBA" id="ARBA00049026"/>
    </source>
</evidence>
<keyword evidence="4 6" id="KW-0560">Oxidoreductase</keyword>
<dbReference type="FunCoup" id="A0A402CX50">
    <property type="interactions" value="89"/>
</dbReference>
<accession>A0A402CX50</accession>
<evidence type="ECO:0000256" key="6">
    <source>
        <dbReference type="HAMAP-Rule" id="MF_00713"/>
    </source>
</evidence>
<dbReference type="InterPro" id="IPR049315">
    <property type="entry name" value="GDC-P_N"/>
</dbReference>
<comment type="function">
    <text evidence="2 6">The glycine cleavage system catalyzes the degradation of glycine. The P protein binds the alpha-amino group of glycine through its pyridoxal phosphate cofactor; CO(2) is released and the remaining methylamine moiety is then transferred to the lipoamide cofactor of the H protein.</text>
</comment>
<dbReference type="GO" id="GO:0005960">
    <property type="term" value="C:glycine cleavage complex"/>
    <property type="evidence" value="ECO:0007669"/>
    <property type="project" value="TreeGrafter"/>
</dbReference>
<reference evidence="7 8" key="1">
    <citation type="journal article" date="2019" name="Int. J. Syst. Evol. Microbiol.">
        <title>Capsulimonas corticalis gen. nov., sp. nov., an aerobic capsulated bacterium, of a novel bacterial order, Capsulimonadales ord. nov., of the class Armatimonadia of the phylum Armatimonadetes.</title>
        <authorList>
            <person name="Li J."/>
            <person name="Kudo C."/>
            <person name="Tonouchi A."/>
        </authorList>
    </citation>
    <scope>NUCLEOTIDE SEQUENCE [LARGE SCALE GENOMIC DNA]</scope>
    <source>
        <strain evidence="7 8">AX-7</strain>
    </source>
</reference>
<evidence type="ECO:0000313" key="7">
    <source>
        <dbReference type="EMBL" id="BDI32390.1"/>
    </source>
</evidence>
<dbReference type="InterPro" id="IPR020581">
    <property type="entry name" value="GDC_P"/>
</dbReference>
<dbReference type="KEGG" id="ccot:CCAX7_44410"/>
<dbReference type="Gene3D" id="3.90.1150.10">
    <property type="entry name" value="Aspartate Aminotransferase, domain 1"/>
    <property type="match status" value="1"/>
</dbReference>
<dbReference type="InterPro" id="IPR015422">
    <property type="entry name" value="PyrdxlP-dep_Trfase_small"/>
</dbReference>
<dbReference type="GO" id="GO:0030170">
    <property type="term" value="F:pyridoxal phosphate binding"/>
    <property type="evidence" value="ECO:0007669"/>
    <property type="project" value="TreeGrafter"/>
</dbReference>
<dbReference type="RefSeq" id="WP_119321929.1">
    <property type="nucleotide sequence ID" value="NZ_AP025739.1"/>
</dbReference>
<keyword evidence="8" id="KW-1185">Reference proteome</keyword>
<dbReference type="GO" id="GO:0019464">
    <property type="term" value="P:glycine decarboxylation via glycine cleavage system"/>
    <property type="evidence" value="ECO:0007669"/>
    <property type="project" value="UniProtKB-UniRule"/>
</dbReference>
<dbReference type="CDD" id="cd00613">
    <property type="entry name" value="GDC-P"/>
    <property type="match status" value="1"/>
</dbReference>
<dbReference type="GO" id="GO:0004375">
    <property type="term" value="F:glycine dehydrogenase (decarboxylating) activity"/>
    <property type="evidence" value="ECO:0007669"/>
    <property type="project" value="UniProtKB-EC"/>
</dbReference>
<evidence type="ECO:0000256" key="4">
    <source>
        <dbReference type="ARBA" id="ARBA00023002"/>
    </source>
</evidence>
<name>A0A402CX50_9BACT</name>
<dbReference type="Pfam" id="PF21478">
    <property type="entry name" value="GcvP2_C"/>
    <property type="match status" value="1"/>
</dbReference>
<proteinExistence type="inferred from homology"/>
<evidence type="ECO:0000256" key="1">
    <source>
        <dbReference type="ARBA" id="ARBA00001933"/>
    </source>
</evidence>
<evidence type="ECO:0000313" key="8">
    <source>
        <dbReference type="Proteomes" id="UP000287394"/>
    </source>
</evidence>
<dbReference type="InterPro" id="IPR015424">
    <property type="entry name" value="PyrdxlP-dep_Trfase"/>
</dbReference>
<keyword evidence="3 6" id="KW-0663">Pyridoxal phosphate</keyword>
<dbReference type="Proteomes" id="UP000287394">
    <property type="component" value="Chromosome"/>
</dbReference>
<dbReference type="PANTHER" id="PTHR11773:SF1">
    <property type="entry name" value="GLYCINE DEHYDROGENASE (DECARBOXYLATING), MITOCHONDRIAL"/>
    <property type="match status" value="1"/>
</dbReference>
<dbReference type="EMBL" id="AP025739">
    <property type="protein sequence ID" value="BDI32390.1"/>
    <property type="molecule type" value="Genomic_DNA"/>
</dbReference>
<feature type="modified residue" description="N6-(pyridoxal phosphate)lysine" evidence="6">
    <location>
        <position position="275"/>
    </location>
</feature>
<dbReference type="FunFam" id="3.90.1150.10:FF:000014">
    <property type="entry name" value="Probable glycine dehydrogenase (decarboxylating) subunit 2"/>
    <property type="match status" value="1"/>
</dbReference>
<comment type="cofactor">
    <cofactor evidence="1 6">
        <name>pyridoxal 5'-phosphate</name>
        <dbReference type="ChEBI" id="CHEBI:597326"/>
    </cofactor>
</comment>
<dbReference type="InterPro" id="IPR023012">
    <property type="entry name" value="GcvPB"/>
</dbReference>
<dbReference type="Pfam" id="PF02347">
    <property type="entry name" value="GDC-P"/>
    <property type="match status" value="1"/>
</dbReference>
<evidence type="ECO:0000256" key="3">
    <source>
        <dbReference type="ARBA" id="ARBA00022898"/>
    </source>
</evidence>
<dbReference type="FunFam" id="3.40.640.10:FF:000224">
    <property type="entry name" value="Probable glycine dehydrogenase (decarboxylating) subunit 2"/>
    <property type="match status" value="1"/>
</dbReference>
<dbReference type="Gene3D" id="3.40.640.10">
    <property type="entry name" value="Type I PLP-dependent aspartate aminotransferase-like (Major domain)"/>
    <property type="match status" value="1"/>
</dbReference>
<dbReference type="AlphaFoldDB" id="A0A402CX50"/>
<evidence type="ECO:0000256" key="2">
    <source>
        <dbReference type="ARBA" id="ARBA00003788"/>
    </source>
</evidence>